<organism evidence="1">
    <name type="scientific">hydrothermal vent metagenome</name>
    <dbReference type="NCBI Taxonomy" id="652676"/>
    <lineage>
        <taxon>unclassified sequences</taxon>
        <taxon>metagenomes</taxon>
        <taxon>ecological metagenomes</taxon>
    </lineage>
</organism>
<protein>
    <submittedName>
        <fullName evidence="1">Uncharacterized protein</fullName>
    </submittedName>
</protein>
<sequence>MGLAEWIPESRERVAVDRWPDRPYPRASLGSSHLLRAGPSSTYSDMRSRIVRGDGSGACASPARPTM</sequence>
<evidence type="ECO:0000313" key="1">
    <source>
        <dbReference type="EMBL" id="CUS46804.1"/>
    </source>
</evidence>
<reference evidence="1" key="1">
    <citation type="submission" date="2015-10" db="EMBL/GenBank/DDBJ databases">
        <authorList>
            <person name="Gilbert D.G."/>
        </authorList>
    </citation>
    <scope>NUCLEOTIDE SEQUENCE</scope>
</reference>
<dbReference type="AlphaFoldDB" id="A0A160TRP4"/>
<gene>
    <name evidence="1" type="ORF">MGWOODY_Smn2363</name>
</gene>
<proteinExistence type="predicted"/>
<accession>A0A160TRP4</accession>
<name>A0A160TRP4_9ZZZZ</name>
<dbReference type="EMBL" id="CZQE01000397">
    <property type="protein sequence ID" value="CUS46804.1"/>
    <property type="molecule type" value="Genomic_DNA"/>
</dbReference>